<keyword evidence="16" id="KW-1185">Reference proteome</keyword>
<dbReference type="PRINTS" id="PR00463">
    <property type="entry name" value="EP450I"/>
</dbReference>
<keyword evidence="12" id="KW-0472">Membrane</keyword>
<comment type="subcellular location">
    <subcellularLocation>
        <location evidence="2">Membrane</location>
        <topology evidence="2">Single-pass membrane protein</topology>
    </subcellularLocation>
</comment>
<proteinExistence type="inferred from homology"/>
<dbReference type="PANTHER" id="PTHR47955">
    <property type="entry name" value="CYTOCHROME P450 FAMILY 71 PROTEIN"/>
    <property type="match status" value="1"/>
</dbReference>
<reference evidence="15 16" key="1">
    <citation type="submission" date="2019-05" db="EMBL/GenBank/DDBJ databases">
        <title>Mikania micrantha, genome provides insights into the molecular mechanism of rapid growth.</title>
        <authorList>
            <person name="Liu B."/>
        </authorList>
    </citation>
    <scope>NUCLEOTIDE SEQUENCE [LARGE SCALE GENOMIC DNA]</scope>
    <source>
        <strain evidence="15">NLD-2019</strain>
        <tissue evidence="15">Leaf</tissue>
    </source>
</reference>
<keyword evidence="7 13" id="KW-0479">Metal-binding</keyword>
<dbReference type="GO" id="GO:0005506">
    <property type="term" value="F:iron ion binding"/>
    <property type="evidence" value="ECO:0007669"/>
    <property type="project" value="InterPro"/>
</dbReference>
<dbReference type="GO" id="GO:0016020">
    <property type="term" value="C:membrane"/>
    <property type="evidence" value="ECO:0007669"/>
    <property type="project" value="UniProtKB-SubCell"/>
</dbReference>
<keyword evidence="10 13" id="KW-0408">Iron</keyword>
<dbReference type="PRINTS" id="PR00385">
    <property type="entry name" value="P450"/>
</dbReference>
<evidence type="ECO:0000256" key="2">
    <source>
        <dbReference type="ARBA" id="ARBA00004167"/>
    </source>
</evidence>
<evidence type="ECO:0000256" key="12">
    <source>
        <dbReference type="ARBA" id="ARBA00023136"/>
    </source>
</evidence>
<evidence type="ECO:0000256" key="14">
    <source>
        <dbReference type="RuleBase" id="RU000461"/>
    </source>
</evidence>
<dbReference type="GO" id="GO:0016712">
    <property type="term" value="F:oxidoreductase activity, acting on paired donors, with incorporation or reduction of molecular oxygen, reduced flavin or flavoprotein as one donor, and incorporation of one atom of oxygen"/>
    <property type="evidence" value="ECO:0007669"/>
    <property type="project" value="UniProtKB-ARBA"/>
</dbReference>
<dbReference type="GO" id="GO:0051762">
    <property type="term" value="P:sesquiterpene biosynthetic process"/>
    <property type="evidence" value="ECO:0007669"/>
    <property type="project" value="UniProtKB-ARBA"/>
</dbReference>
<feature type="binding site" description="axial binding residue" evidence="13">
    <location>
        <position position="383"/>
    </location>
    <ligand>
        <name>heme</name>
        <dbReference type="ChEBI" id="CHEBI:30413"/>
    </ligand>
    <ligandPart>
        <name>Fe</name>
        <dbReference type="ChEBI" id="CHEBI:18248"/>
    </ligandPart>
</feature>
<comment type="similarity">
    <text evidence="4 14">Belongs to the cytochrome P450 family.</text>
</comment>
<evidence type="ECO:0008006" key="17">
    <source>
        <dbReference type="Google" id="ProtNLM"/>
    </source>
</evidence>
<keyword evidence="11 14" id="KW-0503">Monooxygenase</keyword>
<keyword evidence="6" id="KW-0812">Transmembrane</keyword>
<dbReference type="InterPro" id="IPR017972">
    <property type="entry name" value="Cyt_P450_CS"/>
</dbReference>
<evidence type="ECO:0000256" key="7">
    <source>
        <dbReference type="ARBA" id="ARBA00022723"/>
    </source>
</evidence>
<accession>A0A5N6P3F8</accession>
<comment type="cofactor">
    <cofactor evidence="1 13">
        <name>heme</name>
        <dbReference type="ChEBI" id="CHEBI:30413"/>
    </cofactor>
</comment>
<dbReference type="CDD" id="cd11072">
    <property type="entry name" value="CYP71-like"/>
    <property type="match status" value="1"/>
</dbReference>
<dbReference type="SUPFAM" id="SSF48264">
    <property type="entry name" value="Cytochrome P450"/>
    <property type="match status" value="1"/>
</dbReference>
<dbReference type="EMBL" id="SZYD01000006">
    <property type="protein sequence ID" value="KAD5960231.1"/>
    <property type="molecule type" value="Genomic_DNA"/>
</dbReference>
<protein>
    <recommendedName>
        <fullName evidence="17">Cytochrome P450</fullName>
    </recommendedName>
</protein>
<dbReference type="PANTHER" id="PTHR47955:SF22">
    <property type="entry name" value="CYTOCHROME P450 83B1-LIKE"/>
    <property type="match status" value="1"/>
</dbReference>
<dbReference type="Gene3D" id="1.10.630.10">
    <property type="entry name" value="Cytochrome P450"/>
    <property type="match status" value="1"/>
</dbReference>
<evidence type="ECO:0000256" key="3">
    <source>
        <dbReference type="ARBA" id="ARBA00004721"/>
    </source>
</evidence>
<comment type="pathway">
    <text evidence="3">Secondary metabolite biosynthesis; terpenoid biosynthesis.</text>
</comment>
<dbReference type="InterPro" id="IPR036396">
    <property type="entry name" value="Cyt_P450_sf"/>
</dbReference>
<dbReference type="GO" id="GO:0020037">
    <property type="term" value="F:heme binding"/>
    <property type="evidence" value="ECO:0007669"/>
    <property type="project" value="InterPro"/>
</dbReference>
<dbReference type="Pfam" id="PF00067">
    <property type="entry name" value="p450"/>
    <property type="match status" value="1"/>
</dbReference>
<evidence type="ECO:0000313" key="16">
    <source>
        <dbReference type="Proteomes" id="UP000326396"/>
    </source>
</evidence>
<name>A0A5N6P3F8_9ASTR</name>
<comment type="caution">
    <text evidence="15">The sequence shown here is derived from an EMBL/GenBank/DDBJ whole genome shotgun (WGS) entry which is preliminary data.</text>
</comment>
<evidence type="ECO:0000256" key="9">
    <source>
        <dbReference type="ARBA" id="ARBA00023002"/>
    </source>
</evidence>
<evidence type="ECO:0000313" key="15">
    <source>
        <dbReference type="EMBL" id="KAD5960231.1"/>
    </source>
</evidence>
<evidence type="ECO:0000256" key="6">
    <source>
        <dbReference type="ARBA" id="ARBA00022692"/>
    </source>
</evidence>
<organism evidence="15 16">
    <name type="scientific">Mikania micrantha</name>
    <name type="common">bitter vine</name>
    <dbReference type="NCBI Taxonomy" id="192012"/>
    <lineage>
        <taxon>Eukaryota</taxon>
        <taxon>Viridiplantae</taxon>
        <taxon>Streptophyta</taxon>
        <taxon>Embryophyta</taxon>
        <taxon>Tracheophyta</taxon>
        <taxon>Spermatophyta</taxon>
        <taxon>Magnoliopsida</taxon>
        <taxon>eudicotyledons</taxon>
        <taxon>Gunneridae</taxon>
        <taxon>Pentapetalae</taxon>
        <taxon>asterids</taxon>
        <taxon>campanulids</taxon>
        <taxon>Asterales</taxon>
        <taxon>Asteraceae</taxon>
        <taxon>Asteroideae</taxon>
        <taxon>Heliantheae alliance</taxon>
        <taxon>Eupatorieae</taxon>
        <taxon>Mikania</taxon>
    </lineage>
</organism>
<evidence type="ECO:0000256" key="4">
    <source>
        <dbReference type="ARBA" id="ARBA00010617"/>
    </source>
</evidence>
<dbReference type="InterPro" id="IPR001128">
    <property type="entry name" value="Cyt_P450"/>
</dbReference>
<dbReference type="InterPro" id="IPR002401">
    <property type="entry name" value="Cyt_P450_E_grp-I"/>
</dbReference>
<evidence type="ECO:0000256" key="1">
    <source>
        <dbReference type="ARBA" id="ARBA00001971"/>
    </source>
</evidence>
<keyword evidence="5 13" id="KW-0349">Heme</keyword>
<dbReference type="OrthoDB" id="2789670at2759"/>
<gene>
    <name evidence="15" type="ORF">E3N88_11703</name>
</gene>
<dbReference type="Proteomes" id="UP000326396">
    <property type="component" value="Linkage Group LG14"/>
</dbReference>
<evidence type="ECO:0000256" key="8">
    <source>
        <dbReference type="ARBA" id="ARBA00022989"/>
    </source>
</evidence>
<dbReference type="PROSITE" id="PS00086">
    <property type="entry name" value="CYTOCHROME_P450"/>
    <property type="match status" value="1"/>
</dbReference>
<keyword evidence="8" id="KW-1133">Transmembrane helix</keyword>
<keyword evidence="9 14" id="KW-0560">Oxidoreductase</keyword>
<dbReference type="AlphaFoldDB" id="A0A5N6P3F8"/>
<evidence type="ECO:0000256" key="5">
    <source>
        <dbReference type="ARBA" id="ARBA00022617"/>
    </source>
</evidence>
<dbReference type="FunFam" id="1.10.630.10:FF:000011">
    <property type="entry name" value="Cytochrome P450 83B1"/>
    <property type="match status" value="1"/>
</dbReference>
<evidence type="ECO:0000256" key="10">
    <source>
        <dbReference type="ARBA" id="ARBA00023004"/>
    </source>
</evidence>
<evidence type="ECO:0000256" key="11">
    <source>
        <dbReference type="ARBA" id="ARBA00023033"/>
    </source>
</evidence>
<evidence type="ECO:0000256" key="13">
    <source>
        <dbReference type="PIRSR" id="PIRSR602401-1"/>
    </source>
</evidence>
<sequence length="445" mass="50697">MSLRFGFNSVVVISSASLAKEVMKTQDLSFCDRPSSVIGQQKLSYGGIDIAFSPFNEHWREMRKIFVLHLFSPKRVQSFRRIREEEVSSMLKSVRDSALSNEVVNLSELMKNVTNNVTMRVSFGDRYQDLCEKTKVYQLLDELQPHFVDLHVSDVWPGLPFAGLVDRLTGKMNRLEKCFEDLDSFYQQLIDKHLMINNQKHKPCDENEDNVIDVLLQLGKDKVFSCTHDHIKAMLMNVLVGGTDTSAVTVVWAMGSLVKNPEAMKKAQEEVRNVIGKNGKLDEDDHLPKLTYLKAVIKETMRLYPPAPLLLPRETRKDVVLQGYNIKQKTFVYVNAWAIGRDPKSWNNPEEFLPERFLDGSCDIDFKGNDFELIPFGSGRRICPGLSAGVLMVEVLLANLLYLFDWGLPKGVTKDDIDSDAKPGIAMHKRNELCMLAHENMHLKD</sequence>